<reference evidence="1" key="2">
    <citation type="submission" date="2021-01" db="EMBL/GenBank/DDBJ databases">
        <authorList>
            <person name="Schikora-Tamarit M.A."/>
        </authorList>
    </citation>
    <scope>NUCLEOTIDE SEQUENCE</scope>
    <source>
        <strain evidence="1">CBS2887</strain>
    </source>
</reference>
<proteinExistence type="predicted"/>
<evidence type="ECO:0000313" key="1">
    <source>
        <dbReference type="EMBL" id="KAH3687090.1"/>
    </source>
</evidence>
<protein>
    <submittedName>
        <fullName evidence="1">Uncharacterized protein</fullName>
    </submittedName>
</protein>
<sequence length="132" mass="13564">MANREALKSSMFLYKSEIFPSIVNLKTNGTTNVSKVLARMMFTQQLASLLRRVVLVTEVDPAGKTIVVSSSSSVVLKASSAASASSSVTAVSSTAAGSTTSAAQGSFVTPVPAYGTCGGKTYTGQISTKEPC</sequence>
<dbReference type="EMBL" id="JAEUBG010001010">
    <property type="protein sequence ID" value="KAH3687090.1"/>
    <property type="molecule type" value="Genomic_DNA"/>
</dbReference>
<reference evidence="1" key="1">
    <citation type="journal article" date="2021" name="Open Biol.">
        <title>Shared evolutionary footprints suggest mitochondrial oxidative damage underlies multiple complex I losses in fungi.</title>
        <authorList>
            <person name="Schikora-Tamarit M.A."/>
            <person name="Marcet-Houben M."/>
            <person name="Nosek J."/>
            <person name="Gabaldon T."/>
        </authorList>
    </citation>
    <scope>NUCLEOTIDE SEQUENCE</scope>
    <source>
        <strain evidence="1">CBS2887</strain>
    </source>
</reference>
<accession>A0A9P8QCD7</accession>
<comment type="caution">
    <text evidence="1">The sequence shown here is derived from an EMBL/GenBank/DDBJ whole genome shotgun (WGS) entry which is preliminary data.</text>
</comment>
<keyword evidence="2" id="KW-1185">Reference proteome</keyword>
<evidence type="ECO:0000313" key="2">
    <source>
        <dbReference type="Proteomes" id="UP000774326"/>
    </source>
</evidence>
<dbReference type="AlphaFoldDB" id="A0A9P8QCD7"/>
<organism evidence="1 2">
    <name type="scientific">Wickerhamomyces pijperi</name>
    <name type="common">Yeast</name>
    <name type="synonym">Pichia pijperi</name>
    <dbReference type="NCBI Taxonomy" id="599730"/>
    <lineage>
        <taxon>Eukaryota</taxon>
        <taxon>Fungi</taxon>
        <taxon>Dikarya</taxon>
        <taxon>Ascomycota</taxon>
        <taxon>Saccharomycotina</taxon>
        <taxon>Saccharomycetes</taxon>
        <taxon>Phaffomycetales</taxon>
        <taxon>Wickerhamomycetaceae</taxon>
        <taxon>Wickerhamomyces</taxon>
    </lineage>
</organism>
<gene>
    <name evidence="1" type="ORF">WICPIJ_001919</name>
</gene>
<dbReference type="Proteomes" id="UP000774326">
    <property type="component" value="Unassembled WGS sequence"/>
</dbReference>
<name>A0A9P8QCD7_WICPI</name>